<dbReference type="Gene3D" id="3.30.460.10">
    <property type="entry name" value="Beta Polymerase, domain 2"/>
    <property type="match status" value="1"/>
</dbReference>
<reference evidence="2 3" key="1">
    <citation type="submission" date="2021-12" db="EMBL/GenBank/DDBJ databases">
        <title>Identification and characterization of A. suis stains in western Canada.</title>
        <authorList>
            <person name="Kulathunga D.G.R.S."/>
            <person name="De Oliveira Costa M."/>
        </authorList>
    </citation>
    <scope>NUCLEOTIDE SEQUENCE [LARGE SCALE GENOMIC DNA]</scope>
    <source>
        <strain evidence="2 3">18_292</strain>
    </source>
</reference>
<dbReference type="EMBL" id="JAJUPA010000002">
    <property type="protein sequence ID" value="MCQ9629327.1"/>
    <property type="molecule type" value="Genomic_DNA"/>
</dbReference>
<organism evidence="2 3">
    <name type="scientific">Actinobacillus suis</name>
    <dbReference type="NCBI Taxonomy" id="716"/>
    <lineage>
        <taxon>Bacteria</taxon>
        <taxon>Pseudomonadati</taxon>
        <taxon>Pseudomonadota</taxon>
        <taxon>Gammaproteobacteria</taxon>
        <taxon>Pasteurellales</taxon>
        <taxon>Pasteurellaceae</taxon>
        <taxon>Actinobacillus</taxon>
    </lineage>
</organism>
<dbReference type="InterPro" id="IPR043519">
    <property type="entry name" value="NT_sf"/>
</dbReference>
<dbReference type="RefSeq" id="WP_014992270.1">
    <property type="nucleotide sequence ID" value="NZ_CP090556.1"/>
</dbReference>
<dbReference type="GeneID" id="34291212"/>
<sequence>MRQPIEKLAVKPKHLSVILQILAENAPLAEVWAYGSRVNGNGHEGSDLDLVVKGDADLVQLQAAFQNSLLPMLVDIHQWERLPISFHTNILTNYVVLQGNG</sequence>
<evidence type="ECO:0000259" key="1">
    <source>
        <dbReference type="Pfam" id="PF01909"/>
    </source>
</evidence>
<keyword evidence="3" id="KW-1185">Reference proteome</keyword>
<comment type="caution">
    <text evidence="2">The sequence shown here is derived from an EMBL/GenBank/DDBJ whole genome shotgun (WGS) entry which is preliminary data.</text>
</comment>
<protein>
    <submittedName>
        <fullName evidence="2">Nucleotidyltransferase domain-containing protein</fullName>
    </submittedName>
</protein>
<feature type="domain" description="Polymerase nucleotidyl transferase" evidence="1">
    <location>
        <begin position="17"/>
        <end position="86"/>
    </location>
</feature>
<evidence type="ECO:0000313" key="3">
    <source>
        <dbReference type="Proteomes" id="UP001206331"/>
    </source>
</evidence>
<proteinExistence type="predicted"/>
<dbReference type="Pfam" id="PF01909">
    <property type="entry name" value="NTP_transf_2"/>
    <property type="match status" value="1"/>
</dbReference>
<name>A0ABT1WSF1_ACTSU</name>
<accession>A0ABT1WSF1</accession>
<dbReference type="CDD" id="cd05403">
    <property type="entry name" value="NT_KNTase_like"/>
    <property type="match status" value="1"/>
</dbReference>
<dbReference type="InterPro" id="IPR002934">
    <property type="entry name" value="Polymerase_NTP_transf_dom"/>
</dbReference>
<dbReference type="SUPFAM" id="SSF81301">
    <property type="entry name" value="Nucleotidyltransferase"/>
    <property type="match status" value="1"/>
</dbReference>
<gene>
    <name evidence="2" type="ORF">LZL92_03430</name>
</gene>
<evidence type="ECO:0000313" key="2">
    <source>
        <dbReference type="EMBL" id="MCQ9629327.1"/>
    </source>
</evidence>
<dbReference type="Proteomes" id="UP001206331">
    <property type="component" value="Unassembled WGS sequence"/>
</dbReference>